<dbReference type="OrthoDB" id="8005248at2"/>
<feature type="signal peptide" evidence="1">
    <location>
        <begin position="1"/>
        <end position="27"/>
    </location>
</feature>
<reference evidence="3" key="2">
    <citation type="submission" date="2015-01" db="EMBL/GenBank/DDBJ databases">
        <title>Complete genome sequence of Methylobacterium aquaticum strain 22A.</title>
        <authorList>
            <person name="Tani A."/>
            <person name="Ogura Y."/>
            <person name="Hayashi T."/>
        </authorList>
    </citation>
    <scope>NUCLEOTIDE SEQUENCE [LARGE SCALE GENOMIC DNA]</scope>
    <source>
        <strain evidence="3">MA-22A</strain>
    </source>
</reference>
<organism evidence="2 3">
    <name type="scientific">Methylobacterium aquaticum</name>
    <dbReference type="NCBI Taxonomy" id="270351"/>
    <lineage>
        <taxon>Bacteria</taxon>
        <taxon>Pseudomonadati</taxon>
        <taxon>Pseudomonadota</taxon>
        <taxon>Alphaproteobacteria</taxon>
        <taxon>Hyphomicrobiales</taxon>
        <taxon>Methylobacteriaceae</taxon>
        <taxon>Methylobacterium</taxon>
    </lineage>
</organism>
<accession>A0A0C6FEA9</accession>
<dbReference type="EMBL" id="AP014704">
    <property type="protein sequence ID" value="BAQ46918.1"/>
    <property type="molecule type" value="Genomic_DNA"/>
</dbReference>
<dbReference type="Proteomes" id="UP000061432">
    <property type="component" value="Chromosome"/>
</dbReference>
<evidence type="ECO:0008006" key="4">
    <source>
        <dbReference type="Google" id="ProtNLM"/>
    </source>
</evidence>
<dbReference type="AlphaFoldDB" id="A0A0C6FEA9"/>
<dbReference type="PATRIC" id="fig|270351.10.peg.3713"/>
<gene>
    <name evidence="2" type="ORF">Maq22A_c19230</name>
</gene>
<keyword evidence="1" id="KW-0732">Signal</keyword>
<evidence type="ECO:0000313" key="2">
    <source>
        <dbReference type="EMBL" id="BAQ46918.1"/>
    </source>
</evidence>
<evidence type="ECO:0000313" key="3">
    <source>
        <dbReference type="Proteomes" id="UP000061432"/>
    </source>
</evidence>
<protein>
    <recommendedName>
        <fullName evidence="4">DUF4440 domain-containing protein</fullName>
    </recommendedName>
</protein>
<feature type="chain" id="PRO_5002189235" description="DUF4440 domain-containing protein" evidence="1">
    <location>
        <begin position="28"/>
        <end position="211"/>
    </location>
</feature>
<sequence>MFGPARRAKYIAMALAIGALVCGPASSKENLDRSDREAISLFEHIISTEKDFYKSCTISDKWLDYSVFAENVRTYIKYPLRGDLSPPNHMTVPKDIIRQGAGADTVICSEPERAARTDAALIAPSHSGGGTFRGQKILASIMTAQREFSYPIFDVDYRTAFVVRENSRDNWIKTENNKYRRFGDGEIVVFIYRKKNRKWKYISYDVYATYH</sequence>
<dbReference type="RefSeq" id="WP_145984682.1">
    <property type="nucleotide sequence ID" value="NZ_AP014704.1"/>
</dbReference>
<reference evidence="2 3" key="1">
    <citation type="journal article" date="2015" name="Genome Announc.">
        <title>Complete Genome Sequence of Methylobacterium aquaticum Strain 22A, Isolated from Racomitrium japonicum Moss.</title>
        <authorList>
            <person name="Tani A."/>
            <person name="Ogura Y."/>
            <person name="Hayashi T."/>
            <person name="Kimbara K."/>
        </authorList>
    </citation>
    <scope>NUCLEOTIDE SEQUENCE [LARGE SCALE GENOMIC DNA]</scope>
    <source>
        <strain evidence="2 3">MA-22A</strain>
    </source>
</reference>
<name>A0A0C6FEA9_9HYPH</name>
<evidence type="ECO:0000256" key="1">
    <source>
        <dbReference type="SAM" id="SignalP"/>
    </source>
</evidence>
<dbReference type="KEGG" id="maqu:Maq22A_c19230"/>
<proteinExistence type="predicted"/>